<dbReference type="NCBIfam" id="NF005908">
    <property type="entry name" value="PRK07889.1"/>
    <property type="match status" value="1"/>
</dbReference>
<feature type="binding site" evidence="10">
    <location>
        <begin position="17"/>
        <end position="18"/>
    </location>
    <ligand>
        <name>NAD(+)</name>
        <dbReference type="ChEBI" id="CHEBI:57540"/>
    </ligand>
</feature>
<feature type="binding site" evidence="10">
    <location>
        <position position="157"/>
    </location>
    <ligand>
        <name>NAD(+)</name>
        <dbReference type="ChEBI" id="CHEBI:57540"/>
    </ligand>
</feature>
<keyword evidence="6" id="KW-0443">Lipid metabolism</keyword>
<evidence type="ECO:0000256" key="2">
    <source>
        <dbReference type="ARBA" id="ARBA00009233"/>
    </source>
</evidence>
<dbReference type="PANTHER" id="PTHR43159:SF2">
    <property type="entry name" value="ENOYL-[ACYL-CARRIER-PROTEIN] REDUCTASE [NADH], CHLOROPLASTIC"/>
    <property type="match status" value="1"/>
</dbReference>
<evidence type="ECO:0000256" key="3">
    <source>
        <dbReference type="ARBA" id="ARBA00022516"/>
    </source>
</evidence>
<organism evidence="11 12">
    <name type="scientific">Nakamurella aerolata</name>
    <dbReference type="NCBI Taxonomy" id="1656892"/>
    <lineage>
        <taxon>Bacteria</taxon>
        <taxon>Bacillati</taxon>
        <taxon>Actinomycetota</taxon>
        <taxon>Actinomycetes</taxon>
        <taxon>Nakamurellales</taxon>
        <taxon>Nakamurellaceae</taxon>
        <taxon>Nakamurella</taxon>
    </lineage>
</organism>
<comment type="similarity">
    <text evidence="2 8">Belongs to the short-chain dehydrogenases/reductases (SDR) family. FabI subfamily.</text>
</comment>
<protein>
    <recommendedName>
        <fullName evidence="8">Enoyl-[acyl-carrier-protein] reductase [NADH]</fullName>
        <ecNumber evidence="8">1.3.1.9</ecNumber>
    </recommendedName>
</protein>
<name>A0A849A864_9ACTN</name>
<dbReference type="InterPro" id="IPR036291">
    <property type="entry name" value="NAD(P)-bd_dom_sf"/>
</dbReference>
<feature type="binding site" evidence="9">
    <location>
        <position position="92"/>
    </location>
    <ligand>
        <name>substrate</name>
    </ligand>
</feature>
<evidence type="ECO:0000313" key="12">
    <source>
        <dbReference type="Proteomes" id="UP000562984"/>
    </source>
</evidence>
<keyword evidence="3 8" id="KW-0444">Lipid biosynthesis</keyword>
<reference evidence="11 12" key="1">
    <citation type="submission" date="2020-05" db="EMBL/GenBank/DDBJ databases">
        <title>Nakamurella sp. DB0629 isolated from air conditioner.</title>
        <authorList>
            <person name="Kim D.H."/>
            <person name="Kim D.-U."/>
        </authorList>
    </citation>
    <scope>NUCLEOTIDE SEQUENCE [LARGE SCALE GENOMIC DNA]</scope>
    <source>
        <strain evidence="11 12">DB0629</strain>
    </source>
</reference>
<keyword evidence="7 8" id="KW-0275">Fatty acid biosynthesis</keyword>
<evidence type="ECO:0000256" key="10">
    <source>
        <dbReference type="PIRSR" id="PIRSR000094-3"/>
    </source>
</evidence>
<evidence type="ECO:0000256" key="4">
    <source>
        <dbReference type="ARBA" id="ARBA00022832"/>
    </source>
</evidence>
<evidence type="ECO:0000256" key="8">
    <source>
        <dbReference type="PIRNR" id="PIRNR000094"/>
    </source>
</evidence>
<comment type="pathway">
    <text evidence="1">Lipid metabolism.</text>
</comment>
<evidence type="ECO:0000256" key="6">
    <source>
        <dbReference type="ARBA" id="ARBA00023098"/>
    </source>
</evidence>
<dbReference type="EC" id="1.3.1.9" evidence="8"/>
<dbReference type="UniPathway" id="UPA00915"/>
<accession>A0A849A864</accession>
<proteinExistence type="inferred from homology"/>
<feature type="binding site" evidence="10">
    <location>
        <begin position="61"/>
        <end position="62"/>
    </location>
    <ligand>
        <name>NAD(+)</name>
        <dbReference type="ChEBI" id="CHEBI:57540"/>
    </ligand>
</feature>
<dbReference type="AlphaFoldDB" id="A0A849A864"/>
<keyword evidence="4" id="KW-0276">Fatty acid metabolism</keyword>
<dbReference type="EMBL" id="JABEND010000007">
    <property type="protein sequence ID" value="NNG36685.1"/>
    <property type="molecule type" value="Genomic_DNA"/>
</dbReference>
<keyword evidence="8 10" id="KW-0520">NAD</keyword>
<dbReference type="Proteomes" id="UP000562984">
    <property type="component" value="Unassembled WGS sequence"/>
</dbReference>
<evidence type="ECO:0000256" key="1">
    <source>
        <dbReference type="ARBA" id="ARBA00005189"/>
    </source>
</evidence>
<evidence type="ECO:0000256" key="9">
    <source>
        <dbReference type="PIRSR" id="PIRSR000094-2"/>
    </source>
</evidence>
<keyword evidence="5 8" id="KW-0560">Oxidoreductase</keyword>
<dbReference type="GO" id="GO:0004318">
    <property type="term" value="F:enoyl-[acyl-carrier-protein] reductase (NADH) activity"/>
    <property type="evidence" value="ECO:0007669"/>
    <property type="project" value="UniProtKB-EC"/>
</dbReference>
<dbReference type="PIRSF" id="PIRSF000094">
    <property type="entry name" value="Enoyl-ACP_rdct"/>
    <property type="match status" value="1"/>
</dbReference>
<sequence>MLTGKRLLVTGLLTESSIGYAVAAAAQRAGASVLVSGFGRMRLVERVAARLPYPAPVLELDVTAQSQLDDLAERVRAHVDGLDGVVHSVAYAPAACFQGFQHAPWPDVAAALQVSAYSLPALVRSVRGLLGRGSSVVGLDFDARVTWQHYDWMGVAKAALESASRYLARDLGPSGIRVNLVASGPLRSLAARSIPDFDSLGAAWDARAPLGWDDNDPQAVATTVCALLSDWLPATTGSVVWADGGVHSTGQ</sequence>
<dbReference type="InterPro" id="IPR014358">
    <property type="entry name" value="Enoyl-ACP_Rdtase_NADH"/>
</dbReference>
<keyword evidence="12" id="KW-1185">Reference proteome</keyword>
<comment type="catalytic activity">
    <reaction evidence="8">
        <text>a 2,3-saturated acyl-[ACP] + NAD(+) = a (2E)-enoyl-[ACP] + NADH + H(+)</text>
        <dbReference type="Rhea" id="RHEA:10240"/>
        <dbReference type="Rhea" id="RHEA-COMP:9925"/>
        <dbReference type="Rhea" id="RHEA-COMP:9926"/>
        <dbReference type="ChEBI" id="CHEBI:15378"/>
        <dbReference type="ChEBI" id="CHEBI:57540"/>
        <dbReference type="ChEBI" id="CHEBI:57945"/>
        <dbReference type="ChEBI" id="CHEBI:78784"/>
        <dbReference type="ChEBI" id="CHEBI:78785"/>
        <dbReference type="EC" id="1.3.1.9"/>
    </reaction>
</comment>
<dbReference type="Gene3D" id="3.40.50.720">
    <property type="entry name" value="NAD(P)-binding Rossmann-like Domain"/>
    <property type="match status" value="1"/>
</dbReference>
<dbReference type="GO" id="GO:0006633">
    <property type="term" value="P:fatty acid biosynthetic process"/>
    <property type="evidence" value="ECO:0007669"/>
    <property type="project" value="UniProtKB-KW"/>
</dbReference>
<dbReference type="SUPFAM" id="SSF51735">
    <property type="entry name" value="NAD(P)-binding Rossmann-fold domains"/>
    <property type="match status" value="1"/>
</dbReference>
<evidence type="ECO:0000313" key="11">
    <source>
        <dbReference type="EMBL" id="NNG36685.1"/>
    </source>
</evidence>
<comment type="caution">
    <text evidence="11">The sequence shown here is derived from an EMBL/GenBank/DDBJ whole genome shotgun (WGS) entry which is preliminary data.</text>
</comment>
<dbReference type="InterPro" id="IPR002347">
    <property type="entry name" value="SDR_fam"/>
</dbReference>
<feature type="binding site" evidence="10">
    <location>
        <position position="11"/>
    </location>
    <ligand>
        <name>NAD(+)</name>
        <dbReference type="ChEBI" id="CHEBI:57540"/>
    </ligand>
</feature>
<dbReference type="PANTHER" id="PTHR43159">
    <property type="entry name" value="ENOYL-[ACYL-CARRIER-PROTEIN] REDUCTASE"/>
    <property type="match status" value="1"/>
</dbReference>
<dbReference type="Pfam" id="PF13561">
    <property type="entry name" value="adh_short_C2"/>
    <property type="match status" value="1"/>
</dbReference>
<gene>
    <name evidence="11" type="primary">fabI</name>
    <name evidence="11" type="ORF">HKD39_13385</name>
</gene>
<evidence type="ECO:0000256" key="7">
    <source>
        <dbReference type="ARBA" id="ARBA00023160"/>
    </source>
</evidence>
<feature type="binding site" evidence="10">
    <location>
        <position position="89"/>
    </location>
    <ligand>
        <name>NAD(+)</name>
        <dbReference type="ChEBI" id="CHEBI:57540"/>
    </ligand>
</feature>
<evidence type="ECO:0000256" key="5">
    <source>
        <dbReference type="ARBA" id="ARBA00023002"/>
    </source>
</evidence>